<dbReference type="Gene3D" id="3.10.580.10">
    <property type="entry name" value="CBS-domain"/>
    <property type="match status" value="2"/>
</dbReference>
<dbReference type="Pfam" id="PF00571">
    <property type="entry name" value="CBS"/>
    <property type="match status" value="4"/>
</dbReference>
<evidence type="ECO:0000313" key="7">
    <source>
        <dbReference type="EMBL" id="KEQ69174.1"/>
    </source>
</evidence>
<dbReference type="InterPro" id="IPR000644">
    <property type="entry name" value="CBS_dom"/>
</dbReference>
<feature type="domain" description="CBS" evidence="5">
    <location>
        <begin position="265"/>
        <end position="323"/>
    </location>
</feature>
<feature type="region of interest" description="Disordered" evidence="3">
    <location>
        <begin position="1"/>
        <end position="92"/>
    </location>
</feature>
<feature type="domain" description="CBS" evidence="5">
    <location>
        <begin position="162"/>
        <end position="218"/>
    </location>
</feature>
<dbReference type="PANTHER" id="PTHR48108">
    <property type="entry name" value="CBS DOMAIN-CONTAINING PROTEIN CBSX2, CHLOROPLASTIC"/>
    <property type="match status" value="1"/>
</dbReference>
<dbReference type="PANTHER" id="PTHR48108:SF26">
    <property type="entry name" value="CBS DOMAIN-CONTAINING PROTEIN DDB_G0289609"/>
    <property type="match status" value="1"/>
</dbReference>
<dbReference type="STRING" id="1043004.A0A074WC96"/>
<evidence type="ECO:0000256" key="4">
    <source>
        <dbReference type="SAM" id="Phobius"/>
    </source>
</evidence>
<feature type="compositionally biased region" description="Basic and acidic residues" evidence="3">
    <location>
        <begin position="418"/>
        <end position="428"/>
    </location>
</feature>
<dbReference type="CDD" id="cd17781">
    <property type="entry name" value="CBS_pair_MUG70_1"/>
    <property type="match status" value="1"/>
</dbReference>
<proteinExistence type="predicted"/>
<dbReference type="SMART" id="SM00666">
    <property type="entry name" value="PB1"/>
    <property type="match status" value="1"/>
</dbReference>
<dbReference type="SUPFAM" id="SSF54631">
    <property type="entry name" value="CBS-domain pair"/>
    <property type="match status" value="2"/>
</dbReference>
<feature type="domain" description="CBS" evidence="5">
    <location>
        <begin position="331"/>
        <end position="388"/>
    </location>
</feature>
<keyword evidence="2" id="KW-0129">CBS domain</keyword>
<feature type="compositionally biased region" description="Polar residues" evidence="3">
    <location>
        <begin position="38"/>
        <end position="54"/>
    </location>
</feature>
<dbReference type="Proteomes" id="UP000027730">
    <property type="component" value="Unassembled WGS sequence"/>
</dbReference>
<dbReference type="RefSeq" id="XP_013423269.1">
    <property type="nucleotide sequence ID" value="XM_013567815.1"/>
</dbReference>
<protein>
    <submittedName>
        <fullName evidence="7">Ribosomal protein subunit S4</fullName>
    </submittedName>
</protein>
<accession>A0A074WC96</accession>
<evidence type="ECO:0000256" key="3">
    <source>
        <dbReference type="SAM" id="MobiDB-lite"/>
    </source>
</evidence>
<feature type="domain" description="PB1" evidence="6">
    <location>
        <begin position="475"/>
        <end position="568"/>
    </location>
</feature>
<feature type="domain" description="CBS" evidence="5">
    <location>
        <begin position="95"/>
        <end position="153"/>
    </location>
</feature>
<dbReference type="InterPro" id="IPR000270">
    <property type="entry name" value="PB1_dom"/>
</dbReference>
<evidence type="ECO:0000313" key="8">
    <source>
        <dbReference type="Proteomes" id="UP000027730"/>
    </source>
</evidence>
<evidence type="ECO:0000256" key="1">
    <source>
        <dbReference type="ARBA" id="ARBA00022737"/>
    </source>
</evidence>
<evidence type="ECO:0000256" key="2">
    <source>
        <dbReference type="PROSITE-ProRule" id="PRU00703"/>
    </source>
</evidence>
<feature type="region of interest" description="Disordered" evidence="3">
    <location>
        <begin position="409"/>
        <end position="466"/>
    </location>
</feature>
<keyword evidence="1" id="KW-0677">Repeat</keyword>
<dbReference type="PROSITE" id="PS51371">
    <property type="entry name" value="CBS"/>
    <property type="match status" value="4"/>
</dbReference>
<dbReference type="SUPFAM" id="SSF54277">
    <property type="entry name" value="CAD &amp; PB1 domains"/>
    <property type="match status" value="1"/>
</dbReference>
<dbReference type="OrthoDB" id="418595at2759"/>
<keyword evidence="7" id="KW-0689">Ribosomal protein</keyword>
<dbReference type="GO" id="GO:0005840">
    <property type="term" value="C:ribosome"/>
    <property type="evidence" value="ECO:0007669"/>
    <property type="project" value="UniProtKB-KW"/>
</dbReference>
<dbReference type="AlphaFoldDB" id="A0A074WC96"/>
<keyword evidence="4" id="KW-1133">Transmembrane helix</keyword>
<dbReference type="Pfam" id="PF00564">
    <property type="entry name" value="PB1"/>
    <property type="match status" value="1"/>
</dbReference>
<dbReference type="PROSITE" id="PS51745">
    <property type="entry name" value="PB1"/>
    <property type="match status" value="1"/>
</dbReference>
<feature type="compositionally biased region" description="Basic and acidic residues" evidence="3">
    <location>
        <begin position="57"/>
        <end position="73"/>
    </location>
</feature>
<keyword evidence="4" id="KW-0472">Membrane</keyword>
<dbReference type="GeneID" id="25412382"/>
<evidence type="ECO:0000259" key="6">
    <source>
        <dbReference type="PROSITE" id="PS51745"/>
    </source>
</evidence>
<evidence type="ECO:0000259" key="5">
    <source>
        <dbReference type="PROSITE" id="PS51371"/>
    </source>
</evidence>
<gene>
    <name evidence="7" type="ORF">M436DRAFT_56811</name>
</gene>
<name>A0A074WC96_9PEZI</name>
<dbReference type="InterPro" id="IPR053793">
    <property type="entry name" value="PB1-like"/>
</dbReference>
<feature type="region of interest" description="Disordered" evidence="3">
    <location>
        <begin position="580"/>
        <end position="634"/>
    </location>
</feature>
<dbReference type="SMART" id="SM00116">
    <property type="entry name" value="CBS"/>
    <property type="match status" value="4"/>
</dbReference>
<feature type="compositionally biased region" description="Basic residues" evidence="3">
    <location>
        <begin position="74"/>
        <end position="85"/>
    </location>
</feature>
<keyword evidence="8" id="KW-1185">Reference proteome</keyword>
<dbReference type="InterPro" id="IPR051462">
    <property type="entry name" value="CBS_domain-containing"/>
</dbReference>
<dbReference type="CDD" id="cd06409">
    <property type="entry name" value="PB1_MUG70"/>
    <property type="match status" value="1"/>
</dbReference>
<dbReference type="CDD" id="cd17782">
    <property type="entry name" value="CBS_pair_MUG70_2"/>
    <property type="match status" value="1"/>
</dbReference>
<feature type="transmembrane region" description="Helical" evidence="4">
    <location>
        <begin position="644"/>
        <end position="663"/>
    </location>
</feature>
<dbReference type="InterPro" id="IPR046342">
    <property type="entry name" value="CBS_dom_sf"/>
</dbReference>
<keyword evidence="4" id="KW-0812">Transmembrane</keyword>
<keyword evidence="7" id="KW-0687">Ribonucleoprotein</keyword>
<dbReference type="EMBL" id="KL584723">
    <property type="protein sequence ID" value="KEQ69174.1"/>
    <property type="molecule type" value="Genomic_DNA"/>
</dbReference>
<dbReference type="HOGENOM" id="CLU_009026_1_0_1"/>
<reference evidence="7 8" key="1">
    <citation type="journal article" date="2014" name="BMC Genomics">
        <title>Genome sequencing of four Aureobasidium pullulans varieties: biotechnological potential, stress tolerance, and description of new species.</title>
        <authorList>
            <person name="Gostin Ar C."/>
            <person name="Ohm R.A."/>
            <person name="Kogej T."/>
            <person name="Sonjak S."/>
            <person name="Turk M."/>
            <person name="Zajc J."/>
            <person name="Zalar P."/>
            <person name="Grube M."/>
            <person name="Sun H."/>
            <person name="Han J."/>
            <person name="Sharma A."/>
            <person name="Chiniquy J."/>
            <person name="Ngan C.Y."/>
            <person name="Lipzen A."/>
            <person name="Barry K."/>
            <person name="Grigoriev I.V."/>
            <person name="Gunde-Cimerman N."/>
        </authorList>
    </citation>
    <scope>NUCLEOTIDE SEQUENCE [LARGE SCALE GENOMIC DNA]</scope>
    <source>
        <strain evidence="7 8">CBS 147.97</strain>
    </source>
</reference>
<sequence length="669" mass="71971">MSAAGTYRGTPKDKTKAQNPFQALESPSGIPRPKLESVASNAPSDMSTLSASRAKQSKRDEAIRRKIETDLSKKRANPTRARQTRKAAPGSVMALRPSQALQIKPNTTVAEAAQLMAAKREDCVLVTDDDDRIAGIFTAKDLAFRVVGQGIKANSITIAEIMTKNPLCAKTDTSATDALDLMVRKGFRHLPVMDENHDISGILDITKCFYDAMEKLERAYSSSRKLYDALEGVQAELGSSQPQQIIQYVEAIRHKMSGPTLESVLNGMPPVTVSVRTSVKEAAALMKANHTTAVLVTDQGSITGIFTSKDVVLRVIAAGLDPSTCSVVRVMTPHPDFAPLDMSIQSALRKMHDGHYLNLPVMSAEGEIVGMVDVLKLTYATLDQINSMSTGDSEGPAWNKFWMSFDNETESMMSGEGGSRHPQTDDGRSLMSPEMSRPGVDRLDSVMPTDSASHTGGRDSPDPSAFTGAAASYEDVVFPFKFKAPSGRVHRLQIVPSAGMSELVSVVAEKLGGEAEGIGGVPTFEDGKLSRTGFALSYLDNEGDTVSITTDRDLLDAVSLAQLTHQDKVDLFVHDPEKAPLPATLAPQPSLVTATPPESQVRERRVTQSESDEEEIETKPRRKERQAAPAAGQEQLIAGVPNDLLLPGAIVTLAVAIVGVFAISRMSSK</sequence>
<organism evidence="7 8">
    <name type="scientific">Aureobasidium namibiae CBS 147.97</name>
    <dbReference type="NCBI Taxonomy" id="1043004"/>
    <lineage>
        <taxon>Eukaryota</taxon>
        <taxon>Fungi</taxon>
        <taxon>Dikarya</taxon>
        <taxon>Ascomycota</taxon>
        <taxon>Pezizomycotina</taxon>
        <taxon>Dothideomycetes</taxon>
        <taxon>Dothideomycetidae</taxon>
        <taxon>Dothideales</taxon>
        <taxon>Saccotheciaceae</taxon>
        <taxon>Aureobasidium</taxon>
    </lineage>
</organism>